<comment type="caution">
    <text evidence="1">The sequence shown here is derived from an EMBL/GenBank/DDBJ whole genome shotgun (WGS) entry which is preliminary data.</text>
</comment>
<sequence length="92" mass="10304">MASGNKKKSSVVKVAILLNAAGEEAAEVLNTFNISAEERKVFDKVIHQFEKFTTPKKIVAVEFGFAAQEPQIRSCCTKLCRDPSRQKYEIKI</sequence>
<evidence type="ECO:0000313" key="2">
    <source>
        <dbReference type="Proteomes" id="UP000499080"/>
    </source>
</evidence>
<keyword evidence="2" id="KW-1185">Reference proteome</keyword>
<dbReference type="EMBL" id="BGPR01007517">
    <property type="protein sequence ID" value="GBN27488.1"/>
    <property type="molecule type" value="Genomic_DNA"/>
</dbReference>
<dbReference type="AlphaFoldDB" id="A0A4Y2MJZ9"/>
<protein>
    <submittedName>
        <fullName evidence="1">Uncharacterized protein</fullName>
    </submittedName>
</protein>
<gene>
    <name evidence="1" type="ORF">AVEN_67550_1</name>
</gene>
<evidence type="ECO:0000313" key="1">
    <source>
        <dbReference type="EMBL" id="GBN27488.1"/>
    </source>
</evidence>
<organism evidence="1 2">
    <name type="scientific">Araneus ventricosus</name>
    <name type="common">Orbweaver spider</name>
    <name type="synonym">Epeira ventricosa</name>
    <dbReference type="NCBI Taxonomy" id="182803"/>
    <lineage>
        <taxon>Eukaryota</taxon>
        <taxon>Metazoa</taxon>
        <taxon>Ecdysozoa</taxon>
        <taxon>Arthropoda</taxon>
        <taxon>Chelicerata</taxon>
        <taxon>Arachnida</taxon>
        <taxon>Araneae</taxon>
        <taxon>Araneomorphae</taxon>
        <taxon>Entelegynae</taxon>
        <taxon>Araneoidea</taxon>
        <taxon>Araneidae</taxon>
        <taxon>Araneus</taxon>
    </lineage>
</organism>
<dbReference type="Proteomes" id="UP000499080">
    <property type="component" value="Unassembled WGS sequence"/>
</dbReference>
<reference evidence="1 2" key="1">
    <citation type="journal article" date="2019" name="Sci. Rep.">
        <title>Orb-weaving spider Araneus ventricosus genome elucidates the spidroin gene catalogue.</title>
        <authorList>
            <person name="Kono N."/>
            <person name="Nakamura H."/>
            <person name="Ohtoshi R."/>
            <person name="Moran D.A.P."/>
            <person name="Shinohara A."/>
            <person name="Yoshida Y."/>
            <person name="Fujiwara M."/>
            <person name="Mori M."/>
            <person name="Tomita M."/>
            <person name="Arakawa K."/>
        </authorList>
    </citation>
    <scope>NUCLEOTIDE SEQUENCE [LARGE SCALE GENOMIC DNA]</scope>
</reference>
<name>A0A4Y2MJZ9_ARAVE</name>
<proteinExistence type="predicted"/>
<dbReference type="OrthoDB" id="6414002at2759"/>
<accession>A0A4Y2MJZ9</accession>